<dbReference type="SUPFAM" id="SSF52540">
    <property type="entry name" value="P-loop containing nucleoside triphosphate hydrolases"/>
    <property type="match status" value="1"/>
</dbReference>
<dbReference type="InterPro" id="IPR014555">
    <property type="entry name" value="RecF-like"/>
</dbReference>
<dbReference type="EMBL" id="SNRY01002564">
    <property type="protein sequence ID" value="KAA6324477.1"/>
    <property type="molecule type" value="Genomic_DNA"/>
</dbReference>
<comment type="caution">
    <text evidence="2">The sequence shown here is derived from an EMBL/GenBank/DDBJ whole genome shotgun (WGS) entry which is preliminary data.</text>
</comment>
<gene>
    <name evidence="2" type="ORF">EZS27_026199</name>
</gene>
<dbReference type="PANTHER" id="PTHR32182:SF22">
    <property type="entry name" value="ATP-DEPENDENT ENDONUCLEASE, OLD FAMILY-RELATED"/>
    <property type="match status" value="1"/>
</dbReference>
<dbReference type="GO" id="GO:0006302">
    <property type="term" value="P:double-strand break repair"/>
    <property type="evidence" value="ECO:0007669"/>
    <property type="project" value="TreeGrafter"/>
</dbReference>
<reference evidence="2" key="1">
    <citation type="submission" date="2019-03" db="EMBL/GenBank/DDBJ databases">
        <title>Single cell metagenomics reveals metabolic interactions within the superorganism composed of flagellate Streblomastix strix and complex community of Bacteroidetes bacteria on its surface.</title>
        <authorList>
            <person name="Treitli S.C."/>
            <person name="Kolisko M."/>
            <person name="Husnik F."/>
            <person name="Keeling P."/>
            <person name="Hampl V."/>
        </authorList>
    </citation>
    <scope>NUCLEOTIDE SEQUENCE</scope>
    <source>
        <strain evidence="2">STM</strain>
    </source>
</reference>
<dbReference type="Gene3D" id="3.40.50.300">
    <property type="entry name" value="P-loop containing nucleotide triphosphate hydrolases"/>
    <property type="match status" value="1"/>
</dbReference>
<sequence length="350" mass="40901">MIKNIQIENYKSIRKLNLDLRPINILIGENGAGKSNFISFFEFLKSIVNAGMQRYVAEKGGAENILYYGSKKSKYLFGQVESDMSVSDGYGFILKPNDEDRFYFEKEWLLLYSIISENKESDLVGYNESRLYFDVRNDIYSFRVYHFHDTTRTSKMRKSAEIYDNRFLREDGANLPAYLYLIQEKYPKEFKKIEMLIRMVAPYFERFNLQPDKFNEDNIRLEWKEKHSDAYFRANHLSDGTLRFIALATLLQIPEVPEVIIIDEPELGLHPSAINILAGLIKKASVRTQLIISTQSVNLIDNFEPEDIIAVDREDGQSVFKRQNTEELKEWLKEYSIGDLWDKNVIGGRP</sequence>
<dbReference type="InterPro" id="IPR027417">
    <property type="entry name" value="P-loop_NTPase"/>
</dbReference>
<dbReference type="Pfam" id="PF13304">
    <property type="entry name" value="AAA_21"/>
    <property type="match status" value="1"/>
</dbReference>
<protein>
    <submittedName>
        <fullName evidence="2">DNA replication and repair protein RecF</fullName>
    </submittedName>
</protein>
<organism evidence="2">
    <name type="scientific">termite gut metagenome</name>
    <dbReference type="NCBI Taxonomy" id="433724"/>
    <lineage>
        <taxon>unclassified sequences</taxon>
        <taxon>metagenomes</taxon>
        <taxon>organismal metagenomes</taxon>
    </lineage>
</organism>
<dbReference type="PANTHER" id="PTHR32182">
    <property type="entry name" value="DNA REPLICATION AND REPAIR PROTEIN RECF"/>
    <property type="match status" value="1"/>
</dbReference>
<dbReference type="GO" id="GO:0016887">
    <property type="term" value="F:ATP hydrolysis activity"/>
    <property type="evidence" value="ECO:0007669"/>
    <property type="project" value="InterPro"/>
</dbReference>
<evidence type="ECO:0000313" key="2">
    <source>
        <dbReference type="EMBL" id="KAA6324477.1"/>
    </source>
</evidence>
<accession>A0A5J4QRE9</accession>
<dbReference type="GO" id="GO:0000731">
    <property type="term" value="P:DNA synthesis involved in DNA repair"/>
    <property type="evidence" value="ECO:0007669"/>
    <property type="project" value="TreeGrafter"/>
</dbReference>
<name>A0A5J4QRE9_9ZZZZ</name>
<dbReference type="GO" id="GO:0005524">
    <property type="term" value="F:ATP binding"/>
    <property type="evidence" value="ECO:0007669"/>
    <property type="project" value="InterPro"/>
</dbReference>
<proteinExistence type="predicted"/>
<feature type="domain" description="ATPase AAA-type core" evidence="1">
    <location>
        <begin position="23"/>
        <end position="301"/>
    </location>
</feature>
<dbReference type="AlphaFoldDB" id="A0A5J4QRE9"/>
<dbReference type="PIRSF" id="PIRSF029347">
    <property type="entry name" value="RecF"/>
    <property type="match status" value="1"/>
</dbReference>
<dbReference type="InterPro" id="IPR003959">
    <property type="entry name" value="ATPase_AAA_core"/>
</dbReference>
<evidence type="ECO:0000259" key="1">
    <source>
        <dbReference type="Pfam" id="PF13304"/>
    </source>
</evidence>